<evidence type="ECO:0000256" key="1">
    <source>
        <dbReference type="ARBA" id="ARBA00004752"/>
    </source>
</evidence>
<dbReference type="GO" id="GO:0016757">
    <property type="term" value="F:glycosyltransferase activity"/>
    <property type="evidence" value="ECO:0007669"/>
    <property type="project" value="UniProtKB-KW"/>
</dbReference>
<dbReference type="AlphaFoldDB" id="A0A940MQ20"/>
<keyword evidence="3" id="KW-0328">Glycosyltransferase</keyword>
<accession>A0A940MQ20</accession>
<keyword evidence="7 9" id="KW-0573">Peptidoglycan synthesis</keyword>
<feature type="active site" description="Nucleophile" evidence="9">
    <location>
        <position position="224"/>
    </location>
</feature>
<evidence type="ECO:0000259" key="11">
    <source>
        <dbReference type="PROSITE" id="PS52029"/>
    </source>
</evidence>
<evidence type="ECO:0000313" key="13">
    <source>
        <dbReference type="Proteomes" id="UP000675940"/>
    </source>
</evidence>
<keyword evidence="8 9" id="KW-0961">Cell wall biogenesis/degradation</keyword>
<dbReference type="PANTHER" id="PTHR30582">
    <property type="entry name" value="L,D-TRANSPEPTIDASE"/>
    <property type="match status" value="1"/>
</dbReference>
<comment type="pathway">
    <text evidence="1 9">Cell wall biogenesis; peptidoglycan biosynthesis.</text>
</comment>
<dbReference type="GO" id="GO:0018104">
    <property type="term" value="P:peptidoglycan-protein cross-linking"/>
    <property type="evidence" value="ECO:0007669"/>
    <property type="project" value="TreeGrafter"/>
</dbReference>
<evidence type="ECO:0000256" key="7">
    <source>
        <dbReference type="ARBA" id="ARBA00022984"/>
    </source>
</evidence>
<dbReference type="Gene3D" id="2.40.440.10">
    <property type="entry name" value="L,D-transpeptidase catalytic domain-like"/>
    <property type="match status" value="1"/>
</dbReference>
<proteinExistence type="inferred from homology"/>
<dbReference type="CDD" id="cd16913">
    <property type="entry name" value="YkuD_like"/>
    <property type="match status" value="1"/>
</dbReference>
<evidence type="ECO:0000256" key="2">
    <source>
        <dbReference type="ARBA" id="ARBA00005992"/>
    </source>
</evidence>
<feature type="active site" description="Proton donor/acceptor" evidence="9">
    <location>
        <position position="208"/>
    </location>
</feature>
<protein>
    <submittedName>
        <fullName evidence="12">L,D-transpeptidase</fullName>
    </submittedName>
</protein>
<reference evidence="12" key="1">
    <citation type="submission" date="2021-03" db="EMBL/GenBank/DDBJ databases">
        <title>Sagittula salina sp. nov. strain M10.9X isolated from the marine waste.</title>
        <authorList>
            <person name="Satari L."/>
            <person name="Molina-Menor E."/>
            <person name="Vidal-Verdu A."/>
            <person name="Pascual J."/>
            <person name="Pereto J."/>
            <person name="Porcar M."/>
        </authorList>
    </citation>
    <scope>NUCLEOTIDE SEQUENCE</scope>
    <source>
        <strain evidence="12">M10.9X</strain>
    </source>
</reference>
<keyword evidence="6 9" id="KW-0133">Cell shape</keyword>
<dbReference type="EMBL" id="JAGISH010000002">
    <property type="protein sequence ID" value="MBP0482022.1"/>
    <property type="molecule type" value="Genomic_DNA"/>
</dbReference>
<name>A0A940MQ20_9RHOB</name>
<dbReference type="InterPro" id="IPR050979">
    <property type="entry name" value="LD-transpeptidase"/>
</dbReference>
<dbReference type="SUPFAM" id="SSF141523">
    <property type="entry name" value="L,D-transpeptidase catalytic domain-like"/>
    <property type="match status" value="1"/>
</dbReference>
<dbReference type="PANTHER" id="PTHR30582:SF24">
    <property type="entry name" value="L,D-TRANSPEPTIDASE ERFK_SRFK-RELATED"/>
    <property type="match status" value="1"/>
</dbReference>
<dbReference type="GO" id="GO:0005576">
    <property type="term" value="C:extracellular region"/>
    <property type="evidence" value="ECO:0007669"/>
    <property type="project" value="TreeGrafter"/>
</dbReference>
<evidence type="ECO:0000256" key="8">
    <source>
        <dbReference type="ARBA" id="ARBA00023316"/>
    </source>
</evidence>
<evidence type="ECO:0000256" key="10">
    <source>
        <dbReference type="SAM" id="SignalP"/>
    </source>
</evidence>
<dbReference type="PROSITE" id="PS52029">
    <property type="entry name" value="LD_TPASE"/>
    <property type="match status" value="1"/>
</dbReference>
<dbReference type="PROSITE" id="PS51257">
    <property type="entry name" value="PROKAR_LIPOPROTEIN"/>
    <property type="match status" value="1"/>
</dbReference>
<dbReference type="Proteomes" id="UP000675940">
    <property type="component" value="Unassembled WGS sequence"/>
</dbReference>
<evidence type="ECO:0000256" key="9">
    <source>
        <dbReference type="PROSITE-ProRule" id="PRU01373"/>
    </source>
</evidence>
<dbReference type="GO" id="GO:0071555">
    <property type="term" value="P:cell wall organization"/>
    <property type="evidence" value="ECO:0007669"/>
    <property type="project" value="UniProtKB-UniRule"/>
</dbReference>
<keyword evidence="13" id="KW-1185">Reference proteome</keyword>
<keyword evidence="5" id="KW-0378">Hydrolase</keyword>
<dbReference type="InterPro" id="IPR038063">
    <property type="entry name" value="Transpep_catalytic_dom"/>
</dbReference>
<comment type="similarity">
    <text evidence="2">Belongs to the YkuD family.</text>
</comment>
<feature type="signal peptide" evidence="10">
    <location>
        <begin position="1"/>
        <end position="19"/>
    </location>
</feature>
<dbReference type="FunFam" id="2.40.440.10:FF:000002">
    <property type="entry name" value="L,D-transpeptidase ErfK/SrfK"/>
    <property type="match status" value="1"/>
</dbReference>
<feature type="chain" id="PRO_5037000635" evidence="10">
    <location>
        <begin position="20"/>
        <end position="273"/>
    </location>
</feature>
<dbReference type="GO" id="GO:0008360">
    <property type="term" value="P:regulation of cell shape"/>
    <property type="evidence" value="ECO:0007669"/>
    <property type="project" value="UniProtKB-UniRule"/>
</dbReference>
<gene>
    <name evidence="12" type="ORF">J5474_05890</name>
</gene>
<keyword evidence="4" id="KW-0808">Transferase</keyword>
<evidence type="ECO:0000256" key="4">
    <source>
        <dbReference type="ARBA" id="ARBA00022679"/>
    </source>
</evidence>
<evidence type="ECO:0000256" key="5">
    <source>
        <dbReference type="ARBA" id="ARBA00022801"/>
    </source>
</evidence>
<organism evidence="12 13">
    <name type="scientific">Sagittula salina</name>
    <dbReference type="NCBI Taxonomy" id="2820268"/>
    <lineage>
        <taxon>Bacteria</taxon>
        <taxon>Pseudomonadati</taxon>
        <taxon>Pseudomonadota</taxon>
        <taxon>Alphaproteobacteria</taxon>
        <taxon>Rhodobacterales</taxon>
        <taxon>Roseobacteraceae</taxon>
        <taxon>Sagittula</taxon>
    </lineage>
</organism>
<feature type="domain" description="L,D-TPase catalytic" evidence="11">
    <location>
        <begin position="111"/>
        <end position="248"/>
    </location>
</feature>
<dbReference type="Pfam" id="PF03734">
    <property type="entry name" value="YkuD"/>
    <property type="match status" value="1"/>
</dbReference>
<evidence type="ECO:0000313" key="12">
    <source>
        <dbReference type="EMBL" id="MBP0482022.1"/>
    </source>
</evidence>
<dbReference type="GO" id="GO:0071972">
    <property type="term" value="F:peptidoglycan L,D-transpeptidase activity"/>
    <property type="evidence" value="ECO:0007669"/>
    <property type="project" value="TreeGrafter"/>
</dbReference>
<evidence type="ECO:0000256" key="3">
    <source>
        <dbReference type="ARBA" id="ARBA00022676"/>
    </source>
</evidence>
<dbReference type="InterPro" id="IPR005490">
    <property type="entry name" value="LD_TPept_cat_dom"/>
</dbReference>
<evidence type="ECO:0000256" key="6">
    <source>
        <dbReference type="ARBA" id="ARBA00022960"/>
    </source>
</evidence>
<sequence>MTRTPLLALAMLGLLAACGEPVSPVGQAPAAALLDSEVSEASVERNEQGYLEEVYHLPPEPPRSEPLRASTLAMYTSTQDGDVTVPAVPEHLLSEAKKRKEVPYYAPYKAGTIVVDPGARKLYHLLGDDRAMSYTVAVGAAGKAFSGEAKIAFKREWPTWTPTQNMIRREPEVYKQFAGGMDGGLDNPLGARALYLYRNGKDTLYRIHGTRSPASIGHAVSSGCIRLFNQDIIDLAAQVENGTRVVVLNESQSGRYTTSPATMVSEADISDAG</sequence>
<dbReference type="RefSeq" id="WP_209359865.1">
    <property type="nucleotide sequence ID" value="NZ_JAGISH010000002.1"/>
</dbReference>
<keyword evidence="10" id="KW-0732">Signal</keyword>
<comment type="caution">
    <text evidence="12">The sequence shown here is derived from an EMBL/GenBank/DDBJ whole genome shotgun (WGS) entry which is preliminary data.</text>
</comment>